<dbReference type="Proteomes" id="UP000249590">
    <property type="component" value="Unassembled WGS sequence"/>
</dbReference>
<reference evidence="1 2" key="1">
    <citation type="submission" date="2018-05" db="EMBL/GenBank/DDBJ databases">
        <title>Acuticoccus sediminis sp. nov., isolated from deep-sea sediment of Indian Ocean.</title>
        <authorList>
            <person name="Liu X."/>
            <person name="Lai Q."/>
            <person name="Du Y."/>
            <person name="Sun F."/>
            <person name="Zhang X."/>
            <person name="Wang S."/>
            <person name="Shao Z."/>
        </authorList>
    </citation>
    <scope>NUCLEOTIDE SEQUENCE [LARGE SCALE GENOMIC DNA]</scope>
    <source>
        <strain evidence="1 2">PTG4-2</strain>
    </source>
</reference>
<evidence type="ECO:0000313" key="1">
    <source>
        <dbReference type="EMBL" id="RAH99347.1"/>
    </source>
</evidence>
<comment type="caution">
    <text evidence="1">The sequence shown here is derived from an EMBL/GenBank/DDBJ whole genome shotgun (WGS) entry which is preliminary data.</text>
</comment>
<keyword evidence="2" id="KW-1185">Reference proteome</keyword>
<protein>
    <submittedName>
        <fullName evidence="1">Uncharacterized protein</fullName>
    </submittedName>
</protein>
<name>A0A8B2NN87_9HYPH</name>
<evidence type="ECO:0000313" key="2">
    <source>
        <dbReference type="Proteomes" id="UP000249590"/>
    </source>
</evidence>
<dbReference type="OrthoDB" id="7363897at2"/>
<dbReference type="EMBL" id="QHHQ01000005">
    <property type="protein sequence ID" value="RAH99347.1"/>
    <property type="molecule type" value="Genomic_DNA"/>
</dbReference>
<dbReference type="AlphaFoldDB" id="A0A8B2NN87"/>
<proteinExistence type="predicted"/>
<sequence length="71" mass="8128">MMPIIQLVVAVCLNTNPSVCSEERFSFLEQTTPQSCTMRAMPYLAQWAGEHPQYKIKSWKCSYPKADEQDA</sequence>
<organism evidence="1 2">
    <name type="scientific">Acuticoccus sediminis</name>
    <dbReference type="NCBI Taxonomy" id="2184697"/>
    <lineage>
        <taxon>Bacteria</taxon>
        <taxon>Pseudomonadati</taxon>
        <taxon>Pseudomonadota</taxon>
        <taxon>Alphaproteobacteria</taxon>
        <taxon>Hyphomicrobiales</taxon>
        <taxon>Amorphaceae</taxon>
        <taxon>Acuticoccus</taxon>
    </lineage>
</organism>
<dbReference type="RefSeq" id="WP_111349497.1">
    <property type="nucleotide sequence ID" value="NZ_QHHQ01000005.1"/>
</dbReference>
<gene>
    <name evidence="1" type="ORF">DLJ53_22705</name>
</gene>
<accession>A0A8B2NN87</accession>